<comment type="caution">
    <text evidence="1">The sequence shown here is derived from an EMBL/GenBank/DDBJ whole genome shotgun (WGS) entry which is preliminary data.</text>
</comment>
<evidence type="ECO:0000313" key="1">
    <source>
        <dbReference type="EMBL" id="GAL37669.1"/>
    </source>
</evidence>
<dbReference type="EMBL" id="BBMT01000019">
    <property type="protein sequence ID" value="GAL37669.1"/>
    <property type="molecule type" value="Genomic_DNA"/>
</dbReference>
<sequence>MKKLLPCLMIASLGLIGCTTSTKPAPPLNFSYGVAKTGDFSFLPTTGVVTYSWRTDVPVAHVSDEFDADHYLNVIKEQIDSVLAAKGYIEVQDEQAAFMYLDFGIATESAMGDDQIFESTQIATGIQVNEQTKGAGEKGSLYIAVFDAAGAFPRWRALAQGPTKNRINDPEEREAMQTLISSMMDDLPSR</sequence>
<name>A0A090TFY2_9VIBR</name>
<gene>
    <name evidence="1" type="ORF">JCM19240_6847</name>
</gene>
<evidence type="ECO:0000313" key="2">
    <source>
        <dbReference type="Proteomes" id="UP000029224"/>
    </source>
</evidence>
<dbReference type="PROSITE" id="PS51257">
    <property type="entry name" value="PROKAR_LIPOPROTEIN"/>
    <property type="match status" value="1"/>
</dbReference>
<dbReference type="AlphaFoldDB" id="A0A090TFY2"/>
<dbReference type="OrthoDB" id="5876564at2"/>
<proteinExistence type="predicted"/>
<organism evidence="1 2">
    <name type="scientific">Vibrio maritimus</name>
    <dbReference type="NCBI Taxonomy" id="990268"/>
    <lineage>
        <taxon>Bacteria</taxon>
        <taxon>Pseudomonadati</taxon>
        <taxon>Pseudomonadota</taxon>
        <taxon>Gammaproteobacteria</taxon>
        <taxon>Vibrionales</taxon>
        <taxon>Vibrionaceae</taxon>
        <taxon>Vibrio</taxon>
    </lineage>
</organism>
<reference evidence="1 2" key="2">
    <citation type="submission" date="2014-09" db="EMBL/GenBank/DDBJ databases">
        <authorList>
            <consortium name="NBRP consortium"/>
            <person name="Sawabe T."/>
            <person name="Meirelles P."/>
            <person name="Nakanishi M."/>
            <person name="Sayaka M."/>
            <person name="Hattori M."/>
            <person name="Ohkuma M."/>
        </authorList>
    </citation>
    <scope>NUCLEOTIDE SEQUENCE [LARGE SCALE GENOMIC DNA]</scope>
    <source>
        <strain evidence="1 2">JCM 19240</strain>
    </source>
</reference>
<keyword evidence="2" id="KW-1185">Reference proteome</keyword>
<reference evidence="1 2" key="1">
    <citation type="submission" date="2014-09" db="EMBL/GenBank/DDBJ databases">
        <title>Vibrio maritimus JCM 19240. (C210) whole genome shotgun sequence.</title>
        <authorList>
            <person name="Sawabe T."/>
            <person name="Meirelles P."/>
            <person name="Nakanishi M."/>
            <person name="Sayaka M."/>
            <person name="Hattori M."/>
            <person name="Ohkuma M."/>
        </authorList>
    </citation>
    <scope>NUCLEOTIDE SEQUENCE [LARGE SCALE GENOMIC DNA]</scope>
    <source>
        <strain evidence="1 2">JCM 19240</strain>
    </source>
</reference>
<dbReference type="Proteomes" id="UP000029224">
    <property type="component" value="Unassembled WGS sequence"/>
</dbReference>
<protein>
    <submittedName>
        <fullName evidence="1">Uncharacterized protein</fullName>
    </submittedName>
</protein>
<accession>A0A090TFY2</accession>